<reference evidence="6" key="2">
    <citation type="submission" date="2020-09" db="EMBL/GenBank/DDBJ databases">
        <authorList>
            <person name="Sun Q."/>
            <person name="Zhou Y."/>
        </authorList>
    </citation>
    <scope>NUCLEOTIDE SEQUENCE</scope>
    <source>
        <strain evidence="6">CGMCC 1.15254</strain>
    </source>
</reference>
<dbReference type="PANTHER" id="PTHR43716:SF2">
    <property type="entry name" value="BLL6224 PROTEIN"/>
    <property type="match status" value="1"/>
</dbReference>
<comment type="caution">
    <text evidence="6">The sequence shown here is derived from an EMBL/GenBank/DDBJ whole genome shotgun (WGS) entry which is preliminary data.</text>
</comment>
<dbReference type="PROSITE" id="PS51387">
    <property type="entry name" value="FAD_PCMH"/>
    <property type="match status" value="1"/>
</dbReference>
<dbReference type="Pfam" id="PF02913">
    <property type="entry name" value="FAD-oxidase_C"/>
    <property type="match status" value="1"/>
</dbReference>
<dbReference type="InterPro" id="IPR036318">
    <property type="entry name" value="FAD-bd_PCMH-like_sf"/>
</dbReference>
<keyword evidence="7" id="KW-1185">Reference proteome</keyword>
<gene>
    <name evidence="6" type="ORF">GCM10011332_30990</name>
</gene>
<keyword evidence="3" id="KW-0285">Flavoprotein</keyword>
<evidence type="ECO:0000256" key="2">
    <source>
        <dbReference type="ARBA" id="ARBA00008000"/>
    </source>
</evidence>
<dbReference type="InterPro" id="IPR016164">
    <property type="entry name" value="FAD-linked_Oxase-like_C"/>
</dbReference>
<dbReference type="Proteomes" id="UP000632498">
    <property type="component" value="Unassembled WGS sequence"/>
</dbReference>
<organism evidence="6 7">
    <name type="scientific">Terasakiella brassicae</name>
    <dbReference type="NCBI Taxonomy" id="1634917"/>
    <lineage>
        <taxon>Bacteria</taxon>
        <taxon>Pseudomonadati</taxon>
        <taxon>Pseudomonadota</taxon>
        <taxon>Alphaproteobacteria</taxon>
        <taxon>Rhodospirillales</taxon>
        <taxon>Terasakiellaceae</taxon>
        <taxon>Terasakiella</taxon>
    </lineage>
</organism>
<comment type="cofactor">
    <cofactor evidence="1">
        <name>FAD</name>
        <dbReference type="ChEBI" id="CHEBI:57692"/>
    </cofactor>
</comment>
<dbReference type="InterPro" id="IPR004113">
    <property type="entry name" value="FAD-bd_oxidored_4_C"/>
</dbReference>
<dbReference type="InterPro" id="IPR016167">
    <property type="entry name" value="FAD-bd_PCMH_sub1"/>
</dbReference>
<dbReference type="GO" id="GO:0003824">
    <property type="term" value="F:catalytic activity"/>
    <property type="evidence" value="ECO:0007669"/>
    <property type="project" value="InterPro"/>
</dbReference>
<dbReference type="GO" id="GO:0022904">
    <property type="term" value="P:respiratory electron transport chain"/>
    <property type="evidence" value="ECO:0007669"/>
    <property type="project" value="TreeGrafter"/>
</dbReference>
<dbReference type="InterPro" id="IPR016171">
    <property type="entry name" value="Vanillyl_alc_oxidase_C-sub2"/>
</dbReference>
<dbReference type="RefSeq" id="WP_188666890.1">
    <property type="nucleotide sequence ID" value="NZ_BMHV01000033.1"/>
</dbReference>
<feature type="domain" description="FAD-binding PCMH-type" evidence="5">
    <location>
        <begin position="38"/>
        <end position="216"/>
    </location>
</feature>
<dbReference type="Gene3D" id="3.30.43.10">
    <property type="entry name" value="Uridine Diphospho-n-acetylenolpyruvylglucosamine Reductase, domain 2"/>
    <property type="match status" value="1"/>
</dbReference>
<reference evidence="6" key="1">
    <citation type="journal article" date="2014" name="Int. J. Syst. Evol. Microbiol.">
        <title>Complete genome sequence of Corynebacterium casei LMG S-19264T (=DSM 44701T), isolated from a smear-ripened cheese.</title>
        <authorList>
            <consortium name="US DOE Joint Genome Institute (JGI-PGF)"/>
            <person name="Walter F."/>
            <person name="Albersmeier A."/>
            <person name="Kalinowski J."/>
            <person name="Ruckert C."/>
        </authorList>
    </citation>
    <scope>NUCLEOTIDE SEQUENCE</scope>
    <source>
        <strain evidence="6">CGMCC 1.15254</strain>
    </source>
</reference>
<dbReference type="InterPro" id="IPR051264">
    <property type="entry name" value="FAD-oxidored/transferase_4"/>
</dbReference>
<dbReference type="FunFam" id="3.30.465.10:FF:000001">
    <property type="entry name" value="D-2-hydroxyglutarate dehydrogenase, mitochondrial"/>
    <property type="match status" value="1"/>
</dbReference>
<evidence type="ECO:0000256" key="3">
    <source>
        <dbReference type="ARBA" id="ARBA00022630"/>
    </source>
</evidence>
<dbReference type="AlphaFoldDB" id="A0A917C8E3"/>
<protein>
    <submittedName>
        <fullName evidence="6">D-2-hydroxyacid dehydrogenase</fullName>
    </submittedName>
</protein>
<name>A0A917C8E3_9PROT</name>
<dbReference type="InterPro" id="IPR016169">
    <property type="entry name" value="FAD-bd_PCMH_sub2"/>
</dbReference>
<dbReference type="SUPFAM" id="SSF56176">
    <property type="entry name" value="FAD-binding/transporter-associated domain-like"/>
    <property type="match status" value="1"/>
</dbReference>
<dbReference type="Gene3D" id="3.30.70.2190">
    <property type="match status" value="1"/>
</dbReference>
<dbReference type="FunFam" id="1.10.45.10:FF:000001">
    <property type="entry name" value="D-lactate dehydrogenase mitochondrial"/>
    <property type="match status" value="1"/>
</dbReference>
<evidence type="ECO:0000256" key="1">
    <source>
        <dbReference type="ARBA" id="ARBA00001974"/>
    </source>
</evidence>
<accession>A0A917C8E3</accession>
<comment type="similarity">
    <text evidence="2">Belongs to the FAD-binding oxidoreductase/transferase type 4 family.</text>
</comment>
<dbReference type="PANTHER" id="PTHR43716">
    <property type="entry name" value="D-2-HYDROXYGLUTARATE DEHYDROGENASE, MITOCHONDRIAL"/>
    <property type="match status" value="1"/>
</dbReference>
<dbReference type="Gene3D" id="3.30.465.10">
    <property type="match status" value="1"/>
</dbReference>
<keyword evidence="4" id="KW-0274">FAD</keyword>
<evidence type="ECO:0000313" key="6">
    <source>
        <dbReference type="EMBL" id="GGF74708.1"/>
    </source>
</evidence>
<evidence type="ECO:0000259" key="5">
    <source>
        <dbReference type="PROSITE" id="PS51387"/>
    </source>
</evidence>
<evidence type="ECO:0000313" key="7">
    <source>
        <dbReference type="Proteomes" id="UP000632498"/>
    </source>
</evidence>
<dbReference type="GO" id="GO:0071949">
    <property type="term" value="F:FAD binding"/>
    <property type="evidence" value="ECO:0007669"/>
    <property type="project" value="InterPro"/>
</dbReference>
<dbReference type="SUPFAM" id="SSF55103">
    <property type="entry name" value="FAD-linked oxidases, C-terminal domain"/>
    <property type="match status" value="1"/>
</dbReference>
<dbReference type="InterPro" id="IPR016166">
    <property type="entry name" value="FAD-bd_PCMH"/>
</dbReference>
<dbReference type="EMBL" id="BMHV01000033">
    <property type="protein sequence ID" value="GGF74708.1"/>
    <property type="molecule type" value="Genomic_DNA"/>
</dbReference>
<dbReference type="Pfam" id="PF01565">
    <property type="entry name" value="FAD_binding_4"/>
    <property type="match status" value="1"/>
</dbReference>
<dbReference type="Gene3D" id="3.30.70.2740">
    <property type="match status" value="1"/>
</dbReference>
<proteinExistence type="inferred from homology"/>
<dbReference type="InterPro" id="IPR006094">
    <property type="entry name" value="Oxid_FAD_bind_N"/>
</dbReference>
<evidence type="ECO:0000256" key="4">
    <source>
        <dbReference type="ARBA" id="ARBA00022827"/>
    </source>
</evidence>
<dbReference type="Gene3D" id="1.10.45.10">
    <property type="entry name" value="Vanillyl-alcohol Oxidase, Chain A, domain 4"/>
    <property type="match status" value="1"/>
</dbReference>
<sequence>MPLSAALLQTLHSIVGDKGFTTNQGEIAPYLQESRNRFQGHCDILIRPKNTQEVAEVLAICNDENIPVVPQGGNTGHCGGAVPQGGILLNLSRLNKIRQLDGLNATITVDAGCILQNVQLTADKADLYFPLSLAAEGSCQIGGNLATNAGGIHVLRYGNMRDLTLGLEVVLPDGQIWDGLRALRKDNTGYDLKHLFIGSEGTLGVITGAVLKLFPKPKARACAFVASESPGHLMDVFAYMRDYFGEQLCAFEMMPRFGLDLVLKHITGTTDPFAIAYQWYGVLEISTSRPNTNLQTELEEALHPLFDRGYIQNAVVAQDLMQAEKIWALRESMSEAQKREGGSVKHDISVPVSHIPDFLAETSHAVCNVVPGSRICAFGHVGDGNIHFNISQPETMEKAAFLTNWEALNEIVHEMAEKYEGSFSAEHGVGQLKINEMDRFRGGVELDSMRLIKRAFDPNNIMNPGKVVKI</sequence>